<dbReference type="GO" id="GO:0048039">
    <property type="term" value="F:ubiquinone binding"/>
    <property type="evidence" value="ECO:0007669"/>
    <property type="project" value="TreeGrafter"/>
</dbReference>
<dbReference type="PANTHER" id="PTHR43507">
    <property type="entry name" value="NADH-UBIQUINONE OXIDOREDUCTASE CHAIN 4"/>
    <property type="match status" value="1"/>
</dbReference>
<dbReference type="Pfam" id="PF00361">
    <property type="entry name" value="Proton_antipo_M"/>
    <property type="match status" value="1"/>
</dbReference>
<dbReference type="RefSeq" id="WP_087146648.1">
    <property type="nucleotide sequence ID" value="NZ_FUKJ01000152.1"/>
</dbReference>
<evidence type="ECO:0000259" key="11">
    <source>
        <dbReference type="Pfam" id="PF00361"/>
    </source>
</evidence>
<feature type="transmembrane region" description="Helical" evidence="10">
    <location>
        <begin position="6"/>
        <end position="26"/>
    </location>
</feature>
<sequence length="513" mass="55156">MSEASFPLLSSIILLPLLGAMLIGLLRDVGLAKKIGLGIAGIELMLTLLAVQRFNPDDAGFQLVEHYAWIPSLNVQYLIGIDGISVLFLPMTALLTLMAMLASWNAIQHLSRFHLALLLALESITLGVFCALDMVLFFLFWELTLPLIFFLIGLWGIGAERRLAAIKYTLFMLFGGVSLLMAIIILALNHADSLQDGVAGKLAFSLPILLKTPLPDHLQAIVFFLLLLGFIVKAPLLPFHTWLPTVAMEGSTHTTALLVGIKLGVYGLIRFALPLAPSAAVEYSWALGIVGGVTLIYAGLIALRQSNLRQLLAYASISHVGLVVVGIAALNMQGIQGAILQLLNFTLVASSLMLIAGFIQHRLGSTELIHLGGLAKIMPRLTCCYFLFMLASIGIPGTNGFPAELLLFMSALQSHSSLAITALVGAVLSAATMLSFTRKAFLGPVSRHVSQMTDLRPRELLVLVVPAILVLAIGIFPTSVLTINRATAEAWLSSILGQQELKSGNVVEDDISR</sequence>
<feature type="transmembrane region" description="Helical" evidence="10">
    <location>
        <begin position="75"/>
        <end position="101"/>
    </location>
</feature>
<keyword evidence="6 10" id="KW-0472">Membrane</keyword>
<dbReference type="InterPro" id="IPR010227">
    <property type="entry name" value="NADH_Q_OxRdtase_chainM/4"/>
</dbReference>
<feature type="transmembrane region" description="Helical" evidence="10">
    <location>
        <begin position="418"/>
        <end position="437"/>
    </location>
</feature>
<feature type="domain" description="NADH:quinone oxidoreductase/Mrp antiporter transmembrane" evidence="11">
    <location>
        <begin position="131"/>
        <end position="429"/>
    </location>
</feature>
<protein>
    <recommendedName>
        <fullName evidence="3">NADH-quinone oxidoreductase subunit M</fullName>
    </recommendedName>
    <alternativeName>
        <fullName evidence="7">NADH dehydrogenase I subunit M</fullName>
    </alternativeName>
    <alternativeName>
        <fullName evidence="8">NDH-1 subunit M</fullName>
    </alternativeName>
</protein>
<keyword evidence="12" id="KW-0560">Oxidoreductase</keyword>
<evidence type="ECO:0000313" key="12">
    <source>
        <dbReference type="EMBL" id="SJM91705.1"/>
    </source>
</evidence>
<evidence type="ECO:0000256" key="4">
    <source>
        <dbReference type="ARBA" id="ARBA00022692"/>
    </source>
</evidence>
<keyword evidence="13" id="KW-1185">Reference proteome</keyword>
<evidence type="ECO:0000256" key="8">
    <source>
        <dbReference type="ARBA" id="ARBA00032798"/>
    </source>
</evidence>
<comment type="subcellular location">
    <subcellularLocation>
        <location evidence="1">Endomembrane system</location>
        <topology evidence="1">Multi-pass membrane protein</topology>
    </subcellularLocation>
    <subcellularLocation>
        <location evidence="9">Membrane</location>
        <topology evidence="9">Multi-pass membrane protein</topology>
    </subcellularLocation>
</comment>
<reference evidence="13" key="1">
    <citation type="submission" date="2017-02" db="EMBL/GenBank/DDBJ databases">
        <authorList>
            <person name="Daims H."/>
        </authorList>
    </citation>
    <scope>NUCLEOTIDE SEQUENCE [LARGE SCALE GENOMIC DNA]</scope>
</reference>
<feature type="transmembrane region" description="Helical" evidence="10">
    <location>
        <begin position="138"/>
        <end position="157"/>
    </location>
</feature>
<feature type="transmembrane region" description="Helical" evidence="10">
    <location>
        <begin position="285"/>
        <end position="304"/>
    </location>
</feature>
<evidence type="ECO:0000256" key="6">
    <source>
        <dbReference type="ARBA" id="ARBA00023136"/>
    </source>
</evidence>
<dbReference type="PANTHER" id="PTHR43507:SF1">
    <property type="entry name" value="NADH-UBIQUINONE OXIDOREDUCTASE CHAIN 4"/>
    <property type="match status" value="1"/>
</dbReference>
<evidence type="ECO:0000256" key="5">
    <source>
        <dbReference type="ARBA" id="ARBA00022989"/>
    </source>
</evidence>
<feature type="transmembrane region" description="Helical" evidence="10">
    <location>
        <begin position="255"/>
        <end position="273"/>
    </location>
</feature>
<gene>
    <name evidence="12" type="ORF">CRENPOLYSF2_2350004</name>
</gene>
<name>A0A1R4H614_9GAMM</name>
<feature type="transmembrane region" description="Helical" evidence="10">
    <location>
        <begin position="311"/>
        <end position="332"/>
    </location>
</feature>
<dbReference type="GO" id="GO:0008137">
    <property type="term" value="F:NADH dehydrogenase (ubiquinone) activity"/>
    <property type="evidence" value="ECO:0007669"/>
    <property type="project" value="InterPro"/>
</dbReference>
<feature type="transmembrane region" description="Helical" evidence="10">
    <location>
        <begin position="380"/>
        <end position="398"/>
    </location>
</feature>
<organism evidence="12 13">
    <name type="scientific">Crenothrix polyspora</name>
    <dbReference type="NCBI Taxonomy" id="360316"/>
    <lineage>
        <taxon>Bacteria</taxon>
        <taxon>Pseudomonadati</taxon>
        <taxon>Pseudomonadota</taxon>
        <taxon>Gammaproteobacteria</taxon>
        <taxon>Methylococcales</taxon>
        <taxon>Crenotrichaceae</taxon>
        <taxon>Crenothrix</taxon>
    </lineage>
</organism>
<dbReference type="InterPro" id="IPR001750">
    <property type="entry name" value="ND/Mrp_TM"/>
</dbReference>
<feature type="transmembrane region" description="Helical" evidence="10">
    <location>
        <begin position="460"/>
        <end position="483"/>
    </location>
</feature>
<accession>A0A1R4H614</accession>
<dbReference type="AlphaFoldDB" id="A0A1R4H614"/>
<feature type="transmembrane region" description="Helical" evidence="10">
    <location>
        <begin position="169"/>
        <end position="188"/>
    </location>
</feature>
<feature type="transmembrane region" description="Helical" evidence="10">
    <location>
        <begin position="35"/>
        <end position="55"/>
    </location>
</feature>
<keyword evidence="5 10" id="KW-1133">Transmembrane helix</keyword>
<evidence type="ECO:0000313" key="13">
    <source>
        <dbReference type="Proteomes" id="UP000195442"/>
    </source>
</evidence>
<evidence type="ECO:0000256" key="10">
    <source>
        <dbReference type="SAM" id="Phobius"/>
    </source>
</evidence>
<feature type="transmembrane region" description="Helical" evidence="10">
    <location>
        <begin position="220"/>
        <end position="243"/>
    </location>
</feature>
<evidence type="ECO:0000256" key="1">
    <source>
        <dbReference type="ARBA" id="ARBA00004127"/>
    </source>
</evidence>
<evidence type="ECO:0000256" key="7">
    <source>
        <dbReference type="ARBA" id="ARBA00031584"/>
    </source>
</evidence>
<dbReference type="GO" id="GO:0016020">
    <property type="term" value="C:membrane"/>
    <property type="evidence" value="ECO:0007669"/>
    <property type="project" value="UniProtKB-SubCell"/>
</dbReference>
<dbReference type="InterPro" id="IPR003918">
    <property type="entry name" value="NADH_UbQ_OxRdtase"/>
</dbReference>
<dbReference type="Proteomes" id="UP000195442">
    <property type="component" value="Unassembled WGS sequence"/>
</dbReference>
<dbReference type="GO" id="GO:0015990">
    <property type="term" value="P:electron transport coupled proton transport"/>
    <property type="evidence" value="ECO:0007669"/>
    <property type="project" value="TreeGrafter"/>
</dbReference>
<dbReference type="EMBL" id="FUKJ01000152">
    <property type="protein sequence ID" value="SJM91705.1"/>
    <property type="molecule type" value="Genomic_DNA"/>
</dbReference>
<keyword evidence="4 9" id="KW-0812">Transmembrane</keyword>
<dbReference type="NCBIfam" id="TIGR01972">
    <property type="entry name" value="NDH_I_M"/>
    <property type="match status" value="1"/>
</dbReference>
<dbReference type="PRINTS" id="PR01437">
    <property type="entry name" value="NUOXDRDTASE4"/>
</dbReference>
<evidence type="ECO:0000256" key="3">
    <source>
        <dbReference type="ARBA" id="ARBA00019906"/>
    </source>
</evidence>
<comment type="similarity">
    <text evidence="2">Belongs to the complex I subunit 4 family.</text>
</comment>
<dbReference type="OrthoDB" id="9768329at2"/>
<dbReference type="GO" id="GO:0012505">
    <property type="term" value="C:endomembrane system"/>
    <property type="evidence" value="ECO:0007669"/>
    <property type="project" value="UniProtKB-SubCell"/>
</dbReference>
<dbReference type="GO" id="GO:0003954">
    <property type="term" value="F:NADH dehydrogenase activity"/>
    <property type="evidence" value="ECO:0007669"/>
    <property type="project" value="TreeGrafter"/>
</dbReference>
<proteinExistence type="inferred from homology"/>
<dbReference type="GO" id="GO:0042773">
    <property type="term" value="P:ATP synthesis coupled electron transport"/>
    <property type="evidence" value="ECO:0007669"/>
    <property type="project" value="InterPro"/>
</dbReference>
<feature type="transmembrane region" description="Helical" evidence="10">
    <location>
        <begin position="338"/>
        <end position="359"/>
    </location>
</feature>
<evidence type="ECO:0000256" key="9">
    <source>
        <dbReference type="RuleBase" id="RU000320"/>
    </source>
</evidence>
<feature type="transmembrane region" description="Helical" evidence="10">
    <location>
        <begin position="113"/>
        <end position="132"/>
    </location>
</feature>
<evidence type="ECO:0000256" key="2">
    <source>
        <dbReference type="ARBA" id="ARBA00009025"/>
    </source>
</evidence>